<dbReference type="PANTHER" id="PTHR30055:SF234">
    <property type="entry name" value="HTH-TYPE TRANSCRIPTIONAL REGULATOR BETI"/>
    <property type="match status" value="1"/>
</dbReference>
<dbReference type="Pfam" id="PF00440">
    <property type="entry name" value="TetR_N"/>
    <property type="match status" value="1"/>
</dbReference>
<evidence type="ECO:0000259" key="5">
    <source>
        <dbReference type="PROSITE" id="PS50977"/>
    </source>
</evidence>
<keyword evidence="1" id="KW-0805">Transcription regulation</keyword>
<dbReference type="InterPro" id="IPR001387">
    <property type="entry name" value="Cro/C1-type_HTH"/>
</dbReference>
<protein>
    <submittedName>
        <fullName evidence="6">TetR family transcriptional regulator</fullName>
    </submittedName>
</protein>
<gene>
    <name evidence="6" type="ORF">NGTWS1702_12100</name>
</gene>
<keyword evidence="7" id="KW-1185">Reference proteome</keyword>
<dbReference type="SUPFAM" id="SSF46689">
    <property type="entry name" value="Homeodomain-like"/>
    <property type="match status" value="1"/>
</dbReference>
<organism evidence="6 7">
    <name type="scientific">Mycolicibacterium cyprinidarum</name>
    <dbReference type="NCBI Taxonomy" id="2860311"/>
    <lineage>
        <taxon>Bacteria</taxon>
        <taxon>Bacillati</taxon>
        <taxon>Actinomycetota</taxon>
        <taxon>Actinomycetes</taxon>
        <taxon>Mycobacteriales</taxon>
        <taxon>Mycobacteriaceae</taxon>
        <taxon>Mycolicibacterium</taxon>
    </lineage>
</organism>
<evidence type="ECO:0000313" key="6">
    <source>
        <dbReference type="EMBL" id="GJF12767.1"/>
    </source>
</evidence>
<feature type="DNA-binding region" description="H-T-H motif" evidence="4">
    <location>
        <begin position="23"/>
        <end position="42"/>
    </location>
</feature>
<dbReference type="Proteomes" id="UP001060504">
    <property type="component" value="Unassembled WGS sequence"/>
</dbReference>
<dbReference type="PROSITE" id="PS50977">
    <property type="entry name" value="HTH_TETR_2"/>
    <property type="match status" value="1"/>
</dbReference>
<evidence type="ECO:0000256" key="1">
    <source>
        <dbReference type="ARBA" id="ARBA00023015"/>
    </source>
</evidence>
<evidence type="ECO:0000256" key="3">
    <source>
        <dbReference type="ARBA" id="ARBA00023163"/>
    </source>
</evidence>
<accession>A0ABQ4V8D5</accession>
<comment type="caution">
    <text evidence="6">The sequence shown here is derived from an EMBL/GenBank/DDBJ whole genome shotgun (WGS) entry which is preliminary data.</text>
</comment>
<sequence>MLGTRDQLLRAAADFLGRRPNATQDEIAAAVGVSRATLHRYFSGRLALMEALEDLAIAEMRDALRNVRLHEGSAVEALRRLVSACQPVSPYLALLYSQSQEIDVDNTIEAWQEIDDEITALFQRGQRDGDFRPDLAAAWLTEAFYSLFGATEWAIRAGRVAGRDSDRLITDLLLNGVLT</sequence>
<keyword evidence="3" id="KW-0804">Transcription</keyword>
<keyword evidence="2 4" id="KW-0238">DNA-binding</keyword>
<evidence type="ECO:0000256" key="2">
    <source>
        <dbReference type="ARBA" id="ARBA00023125"/>
    </source>
</evidence>
<dbReference type="Gene3D" id="1.10.357.10">
    <property type="entry name" value="Tetracycline Repressor, domain 2"/>
    <property type="match status" value="1"/>
</dbReference>
<dbReference type="PANTHER" id="PTHR30055">
    <property type="entry name" value="HTH-TYPE TRANSCRIPTIONAL REGULATOR RUTR"/>
    <property type="match status" value="1"/>
</dbReference>
<dbReference type="InterPro" id="IPR009057">
    <property type="entry name" value="Homeodomain-like_sf"/>
</dbReference>
<dbReference type="EMBL" id="BPRH01001284">
    <property type="protein sequence ID" value="GJF12767.1"/>
    <property type="molecule type" value="Genomic_DNA"/>
</dbReference>
<dbReference type="CDD" id="cd00093">
    <property type="entry name" value="HTH_XRE"/>
    <property type="match status" value="1"/>
</dbReference>
<evidence type="ECO:0000256" key="4">
    <source>
        <dbReference type="PROSITE-ProRule" id="PRU00335"/>
    </source>
</evidence>
<name>A0ABQ4V8D5_9MYCO</name>
<proteinExistence type="predicted"/>
<reference evidence="6 7" key="1">
    <citation type="submission" date="2021-08" db="EMBL/GenBank/DDBJ databases">
        <title>Draft genome sequence of Mycolicibacterium sp. NGTWS1702 strain.</title>
        <authorList>
            <person name="Matsumoto M."/>
            <person name="Tang B.C.C."/>
            <person name="Machida Y."/>
            <person name="Matoyama H."/>
            <person name="Kishihara T."/>
            <person name="Sato S."/>
            <person name="Kondo I."/>
            <person name="Sano M."/>
            <person name="Kato G."/>
        </authorList>
    </citation>
    <scope>NUCLEOTIDE SEQUENCE [LARGE SCALE GENOMIC DNA]</scope>
    <source>
        <strain evidence="6 7">NGTWSNA01</strain>
    </source>
</reference>
<feature type="domain" description="HTH tetR-type" evidence="5">
    <location>
        <begin position="2"/>
        <end position="60"/>
    </location>
</feature>
<dbReference type="InterPro" id="IPR036271">
    <property type="entry name" value="Tet_transcr_reg_TetR-rel_C_sf"/>
</dbReference>
<evidence type="ECO:0000313" key="7">
    <source>
        <dbReference type="Proteomes" id="UP001060504"/>
    </source>
</evidence>
<dbReference type="SUPFAM" id="SSF48498">
    <property type="entry name" value="Tetracyclin repressor-like, C-terminal domain"/>
    <property type="match status" value="1"/>
</dbReference>
<dbReference type="InterPro" id="IPR050109">
    <property type="entry name" value="HTH-type_TetR-like_transc_reg"/>
</dbReference>
<dbReference type="InterPro" id="IPR001647">
    <property type="entry name" value="HTH_TetR"/>
</dbReference>